<evidence type="ECO:0000313" key="2">
    <source>
        <dbReference type="EMBL" id="MBO8423594.1"/>
    </source>
</evidence>
<reference evidence="2" key="2">
    <citation type="journal article" date="2021" name="PeerJ">
        <title>Extensive microbial diversity within the chicken gut microbiome revealed by metagenomics and culture.</title>
        <authorList>
            <person name="Gilroy R."/>
            <person name="Ravi A."/>
            <person name="Getino M."/>
            <person name="Pursley I."/>
            <person name="Horton D.L."/>
            <person name="Alikhan N.F."/>
            <person name="Baker D."/>
            <person name="Gharbi K."/>
            <person name="Hall N."/>
            <person name="Watson M."/>
            <person name="Adriaenssens E.M."/>
            <person name="Foster-Nyarko E."/>
            <person name="Jarju S."/>
            <person name="Secka A."/>
            <person name="Antonio M."/>
            <person name="Oren A."/>
            <person name="Chaudhuri R.R."/>
            <person name="La Ragione R."/>
            <person name="Hildebrand F."/>
            <person name="Pallen M.J."/>
        </authorList>
    </citation>
    <scope>NUCLEOTIDE SEQUENCE</scope>
    <source>
        <strain evidence="2">517</strain>
    </source>
</reference>
<gene>
    <name evidence="2" type="ORF">IAB16_01030</name>
</gene>
<keyword evidence="1" id="KW-0812">Transmembrane</keyword>
<feature type="transmembrane region" description="Helical" evidence="1">
    <location>
        <begin position="25"/>
        <end position="43"/>
    </location>
</feature>
<feature type="transmembrane region" description="Helical" evidence="1">
    <location>
        <begin position="179"/>
        <end position="202"/>
    </location>
</feature>
<feature type="transmembrane region" description="Helical" evidence="1">
    <location>
        <begin position="136"/>
        <end position="158"/>
    </location>
</feature>
<dbReference type="AlphaFoldDB" id="A0A940IC26"/>
<name>A0A940IC26_9FIRM</name>
<evidence type="ECO:0000313" key="3">
    <source>
        <dbReference type="Proteomes" id="UP000727857"/>
    </source>
</evidence>
<organism evidence="2 3">
    <name type="scientific">Candidatus Stercoripulliclostridium pullicola</name>
    <dbReference type="NCBI Taxonomy" id="2840953"/>
    <lineage>
        <taxon>Bacteria</taxon>
        <taxon>Bacillati</taxon>
        <taxon>Bacillota</taxon>
        <taxon>Clostridia</taxon>
        <taxon>Eubacteriales</taxon>
        <taxon>Candidatus Stercoripulliclostridium</taxon>
    </lineage>
</organism>
<keyword evidence="1" id="KW-0472">Membrane</keyword>
<comment type="caution">
    <text evidence="2">The sequence shown here is derived from an EMBL/GenBank/DDBJ whole genome shotgun (WGS) entry which is preliminary data.</text>
</comment>
<sequence>MLTKLGCYIKDLIGDVKRKLIANKLVFYFALAALALGIIVALSKDYSDCDNTNNFIFVVCNGNSSPIPQILRIVLWLPLVYIAAYVASVHFVAFVAVGFGGVAMGAYFLMRNAFTAVAVDAVTGLVYLFLYIIPTLLLTFVCFVCVMQDINILIDFSGNRKHATSLRCNHSALWNIIKPFFFFNLLVAFAYWLLFYLVLLLFC</sequence>
<feature type="transmembrane region" description="Helical" evidence="1">
    <location>
        <begin position="73"/>
        <end position="97"/>
    </location>
</feature>
<protein>
    <submittedName>
        <fullName evidence="2">Uncharacterized protein</fullName>
    </submittedName>
</protein>
<dbReference type="EMBL" id="JADINF010000027">
    <property type="protein sequence ID" value="MBO8423594.1"/>
    <property type="molecule type" value="Genomic_DNA"/>
</dbReference>
<reference evidence="2" key="1">
    <citation type="submission" date="2020-10" db="EMBL/GenBank/DDBJ databases">
        <authorList>
            <person name="Gilroy R."/>
        </authorList>
    </citation>
    <scope>NUCLEOTIDE SEQUENCE</scope>
    <source>
        <strain evidence="2">517</strain>
    </source>
</reference>
<accession>A0A940IC26</accession>
<dbReference type="Proteomes" id="UP000727857">
    <property type="component" value="Unassembled WGS sequence"/>
</dbReference>
<keyword evidence="1" id="KW-1133">Transmembrane helix</keyword>
<proteinExistence type="predicted"/>
<evidence type="ECO:0000256" key="1">
    <source>
        <dbReference type="SAM" id="Phobius"/>
    </source>
</evidence>